<dbReference type="SUPFAM" id="SSF47413">
    <property type="entry name" value="lambda repressor-like DNA-binding domains"/>
    <property type="match status" value="1"/>
</dbReference>
<proteinExistence type="predicted"/>
<dbReference type="EMBL" id="BOMF01000148">
    <property type="protein sequence ID" value="GID50379.1"/>
    <property type="molecule type" value="Genomic_DNA"/>
</dbReference>
<reference evidence="2" key="1">
    <citation type="submission" date="2021-01" db="EMBL/GenBank/DDBJ databases">
        <title>Whole genome shotgun sequence of Actinoplanes capillaceus NBRC 16408.</title>
        <authorList>
            <person name="Komaki H."/>
            <person name="Tamura T."/>
        </authorList>
    </citation>
    <scope>NUCLEOTIDE SEQUENCE [LARGE SCALE GENOMIC DNA]</scope>
    <source>
        <strain evidence="2">NBRC 16408</strain>
    </source>
</reference>
<organism evidence="2">
    <name type="scientific">Actinoplanes campanulatus</name>
    <dbReference type="NCBI Taxonomy" id="113559"/>
    <lineage>
        <taxon>Bacteria</taxon>
        <taxon>Bacillati</taxon>
        <taxon>Actinomycetota</taxon>
        <taxon>Actinomycetes</taxon>
        <taxon>Micromonosporales</taxon>
        <taxon>Micromonosporaceae</taxon>
        <taxon>Actinoplanes</taxon>
    </lineage>
</organism>
<dbReference type="Pfam" id="PF13560">
    <property type="entry name" value="HTH_31"/>
    <property type="match status" value="1"/>
</dbReference>
<sequence length="397" mass="43994">MLTDAQRSTLSALLRRLNLFLQPERFSWLLAWNIHLSHERSLPARRPPSDLAAYLADPALGVSELVLDTLRMAPRSRGRRAVGTAATDSLTATQSTRSHDPAYELPLGRKIAYWRGRRKMSQQVFADRMGKSKSWVDKVERGVRRIDKFSVIYDIADVLQVDVLLLLGRDAVPMAEPSNCLSQVHIEEIRAALERYDHMSAFFQKSPSSPSLPDLRQAVSQAWQTYQHAKYGMLARALPKLLQDGQTADSAHANSPHAQAAANLLGQIYQIASSVLRKVGEHELSWFAADRAIAVSQRSRDHLLATLTSNQLLIGTAALTAPQHPLKVGRFQTVIDLSRISTSQRPSSGSSEHNGLEPSEIRVRPLAHEVLSDVLRRTRAAPPAPIEELAEQMGVGV</sequence>
<name>A0ABQ3WVU3_9ACTN</name>
<gene>
    <name evidence="2" type="ORF">Aca07nite_76540</name>
</gene>
<dbReference type="Gene3D" id="1.10.260.40">
    <property type="entry name" value="lambda repressor-like DNA-binding domains"/>
    <property type="match status" value="1"/>
</dbReference>
<evidence type="ECO:0000259" key="1">
    <source>
        <dbReference type="PROSITE" id="PS50943"/>
    </source>
</evidence>
<dbReference type="PROSITE" id="PS50943">
    <property type="entry name" value="HTH_CROC1"/>
    <property type="match status" value="1"/>
</dbReference>
<accession>A0ABQ3WVU3</accession>
<dbReference type="SMART" id="SM00530">
    <property type="entry name" value="HTH_XRE"/>
    <property type="match status" value="1"/>
</dbReference>
<feature type="domain" description="HTH cro/C1-type" evidence="1">
    <location>
        <begin position="111"/>
        <end position="166"/>
    </location>
</feature>
<evidence type="ECO:0000313" key="2">
    <source>
        <dbReference type="EMBL" id="GID50379.1"/>
    </source>
</evidence>
<dbReference type="InterPro" id="IPR010982">
    <property type="entry name" value="Lambda_DNA-bd_dom_sf"/>
</dbReference>
<dbReference type="CDD" id="cd00093">
    <property type="entry name" value="HTH_XRE"/>
    <property type="match status" value="1"/>
</dbReference>
<dbReference type="InterPro" id="IPR001387">
    <property type="entry name" value="Cro/C1-type_HTH"/>
</dbReference>
<comment type="caution">
    <text evidence="2">The sequence shown here is derived from an EMBL/GenBank/DDBJ whole genome shotgun (WGS) entry which is preliminary data.</text>
</comment>
<protein>
    <recommendedName>
        <fullName evidence="1">HTH cro/C1-type domain-containing protein</fullName>
    </recommendedName>
</protein>